<protein>
    <submittedName>
        <fullName evidence="1">Uncharacterized protein</fullName>
    </submittedName>
</protein>
<comment type="caution">
    <text evidence="1">The sequence shown here is derived from an EMBL/GenBank/DDBJ whole genome shotgun (WGS) entry which is preliminary data.</text>
</comment>
<reference evidence="1" key="1">
    <citation type="submission" date="2009-10" db="EMBL/GenBank/DDBJ databases">
        <title>Diversity of trophic interactions inside an arsenic-rich microbial ecosystem.</title>
        <authorList>
            <person name="Bertin P.N."/>
            <person name="Heinrich-Salmeron A."/>
            <person name="Pelletier E."/>
            <person name="Goulhen-Chollet F."/>
            <person name="Arsene-Ploetze F."/>
            <person name="Gallien S."/>
            <person name="Calteau A."/>
            <person name="Vallenet D."/>
            <person name="Casiot C."/>
            <person name="Chane-Woon-Ming B."/>
            <person name="Giloteaux L."/>
            <person name="Barakat M."/>
            <person name="Bonnefoy V."/>
            <person name="Bruneel O."/>
            <person name="Chandler M."/>
            <person name="Cleiss J."/>
            <person name="Duran R."/>
            <person name="Elbaz-Poulichet F."/>
            <person name="Fonknechten N."/>
            <person name="Lauga B."/>
            <person name="Mornico D."/>
            <person name="Ortet P."/>
            <person name="Schaeffer C."/>
            <person name="Siguier P."/>
            <person name="Alexander Thil Smith A."/>
            <person name="Van Dorsselaer A."/>
            <person name="Weissenbach J."/>
            <person name="Medigue C."/>
            <person name="Le Paslier D."/>
        </authorList>
    </citation>
    <scope>NUCLEOTIDE SEQUENCE</scope>
</reference>
<dbReference type="AlphaFoldDB" id="E6PPV2"/>
<accession>E6PPV2</accession>
<name>E6PPV2_9ZZZZ</name>
<evidence type="ECO:0000313" key="1">
    <source>
        <dbReference type="EMBL" id="CBH96956.1"/>
    </source>
</evidence>
<proteinExistence type="predicted"/>
<sequence>MRPASARVVADTRRDPLRHDVRLTPATFLVNNPRNIVKPMFVEPDFSALGRLTPHELATSA</sequence>
<organism evidence="1">
    <name type="scientific">mine drainage metagenome</name>
    <dbReference type="NCBI Taxonomy" id="410659"/>
    <lineage>
        <taxon>unclassified sequences</taxon>
        <taxon>metagenomes</taxon>
        <taxon>ecological metagenomes</taxon>
    </lineage>
</organism>
<dbReference type="EMBL" id="CABM01000038">
    <property type="protein sequence ID" value="CBH96956.1"/>
    <property type="molecule type" value="Genomic_DNA"/>
</dbReference>
<gene>
    <name evidence="1" type="ORF">CARN2_2564</name>
</gene>